<accession>A0A420ECN2</accession>
<dbReference type="InterPro" id="IPR023772">
    <property type="entry name" value="DNA-bd_HTH_TetR-type_CS"/>
</dbReference>
<dbReference type="GO" id="GO:0003700">
    <property type="term" value="F:DNA-binding transcription factor activity"/>
    <property type="evidence" value="ECO:0007669"/>
    <property type="project" value="TreeGrafter"/>
</dbReference>
<keyword evidence="1" id="KW-0805">Transcription regulation</keyword>
<dbReference type="InterPro" id="IPR009057">
    <property type="entry name" value="Homeodomain-like_sf"/>
</dbReference>
<dbReference type="OrthoDB" id="9816431at2"/>
<dbReference type="Pfam" id="PF00440">
    <property type="entry name" value="TetR_N"/>
    <property type="match status" value="1"/>
</dbReference>
<organism evidence="7 8">
    <name type="scientific">Altericroceibacterium spongiae</name>
    <dbReference type="NCBI Taxonomy" id="2320269"/>
    <lineage>
        <taxon>Bacteria</taxon>
        <taxon>Pseudomonadati</taxon>
        <taxon>Pseudomonadota</taxon>
        <taxon>Alphaproteobacteria</taxon>
        <taxon>Sphingomonadales</taxon>
        <taxon>Erythrobacteraceae</taxon>
        <taxon>Altericroceibacterium</taxon>
    </lineage>
</organism>
<dbReference type="Gene3D" id="1.10.357.10">
    <property type="entry name" value="Tetracycline Repressor, domain 2"/>
    <property type="match status" value="1"/>
</dbReference>
<keyword evidence="2 4" id="KW-0238">DNA-binding</keyword>
<feature type="DNA-binding region" description="H-T-H motif" evidence="4">
    <location>
        <begin position="52"/>
        <end position="71"/>
    </location>
</feature>
<evidence type="ECO:0000313" key="8">
    <source>
        <dbReference type="Proteomes" id="UP000284395"/>
    </source>
</evidence>
<evidence type="ECO:0000313" key="7">
    <source>
        <dbReference type="EMBL" id="RKF18392.1"/>
    </source>
</evidence>
<dbReference type="AlphaFoldDB" id="A0A420ECN2"/>
<evidence type="ECO:0000259" key="6">
    <source>
        <dbReference type="PROSITE" id="PS50977"/>
    </source>
</evidence>
<keyword evidence="3" id="KW-0804">Transcription</keyword>
<evidence type="ECO:0000256" key="5">
    <source>
        <dbReference type="SAM" id="MobiDB-lite"/>
    </source>
</evidence>
<dbReference type="SUPFAM" id="SSF46689">
    <property type="entry name" value="Homeodomain-like"/>
    <property type="match status" value="1"/>
</dbReference>
<gene>
    <name evidence="7" type="ORF">D6851_14750</name>
</gene>
<dbReference type="PANTHER" id="PTHR30055">
    <property type="entry name" value="HTH-TYPE TRANSCRIPTIONAL REGULATOR RUTR"/>
    <property type="match status" value="1"/>
</dbReference>
<evidence type="ECO:0000256" key="3">
    <source>
        <dbReference type="ARBA" id="ARBA00023163"/>
    </source>
</evidence>
<proteinExistence type="predicted"/>
<protein>
    <submittedName>
        <fullName evidence="7">TetR/AcrR family transcriptional regulator</fullName>
    </submittedName>
</protein>
<feature type="domain" description="HTH tetR-type" evidence="6">
    <location>
        <begin position="29"/>
        <end position="89"/>
    </location>
</feature>
<comment type="caution">
    <text evidence="7">The sequence shown here is derived from an EMBL/GenBank/DDBJ whole genome shotgun (WGS) entry which is preliminary data.</text>
</comment>
<dbReference type="EMBL" id="RAPF01000009">
    <property type="protein sequence ID" value="RKF18392.1"/>
    <property type="molecule type" value="Genomic_DNA"/>
</dbReference>
<evidence type="ECO:0000256" key="2">
    <source>
        <dbReference type="ARBA" id="ARBA00023125"/>
    </source>
</evidence>
<dbReference type="PANTHER" id="PTHR30055:SF234">
    <property type="entry name" value="HTH-TYPE TRANSCRIPTIONAL REGULATOR BETI"/>
    <property type="match status" value="1"/>
</dbReference>
<dbReference type="PRINTS" id="PR00455">
    <property type="entry name" value="HTHTETR"/>
</dbReference>
<dbReference type="PROSITE" id="PS50977">
    <property type="entry name" value="HTH_TETR_2"/>
    <property type="match status" value="1"/>
</dbReference>
<name>A0A420ECN2_9SPHN</name>
<dbReference type="InterPro" id="IPR001647">
    <property type="entry name" value="HTH_TetR"/>
</dbReference>
<evidence type="ECO:0000256" key="4">
    <source>
        <dbReference type="PROSITE-ProRule" id="PRU00335"/>
    </source>
</evidence>
<dbReference type="GO" id="GO:0000976">
    <property type="term" value="F:transcription cis-regulatory region binding"/>
    <property type="evidence" value="ECO:0007669"/>
    <property type="project" value="TreeGrafter"/>
</dbReference>
<dbReference type="Proteomes" id="UP000284395">
    <property type="component" value="Unassembled WGS sequence"/>
</dbReference>
<reference evidence="7 8" key="1">
    <citation type="submission" date="2018-09" db="EMBL/GenBank/DDBJ databases">
        <title>Altererythrobacter spongiae sp. nov., isolated from a marine sponge.</title>
        <authorList>
            <person name="Zhuang L."/>
            <person name="Luo L."/>
        </authorList>
    </citation>
    <scope>NUCLEOTIDE SEQUENCE [LARGE SCALE GENOMIC DNA]</scope>
    <source>
        <strain evidence="7 8">HN-Y73</strain>
    </source>
</reference>
<dbReference type="RefSeq" id="WP_120325666.1">
    <property type="nucleotide sequence ID" value="NZ_RAPF01000009.1"/>
</dbReference>
<dbReference type="PROSITE" id="PS01081">
    <property type="entry name" value="HTH_TETR_1"/>
    <property type="match status" value="1"/>
</dbReference>
<feature type="region of interest" description="Disordered" evidence="5">
    <location>
        <begin position="1"/>
        <end position="24"/>
    </location>
</feature>
<feature type="compositionally biased region" description="Basic residues" evidence="5">
    <location>
        <begin position="1"/>
        <end position="10"/>
    </location>
</feature>
<evidence type="ECO:0000256" key="1">
    <source>
        <dbReference type="ARBA" id="ARBA00023015"/>
    </source>
</evidence>
<dbReference type="InterPro" id="IPR050109">
    <property type="entry name" value="HTH-type_TetR-like_transc_reg"/>
</dbReference>
<sequence length="226" mass="25169">MNASPRHRNGTRLPPRSPKGGRPTQEIAARLRTHILDVALERFIAHGPEMASMNGIAAAANVSKRTLYSRFQSKIGLLMAAIEHGIEHQLDDVTTHIPEGSIRKQILYLASGTLDTSLQPRLIGLQSLIGWLIAQNQGHEDRIGPGTLVRMGQEPFVTLLHSASELQDRDDEDIHFLAAFLFDALVTAPRRRILERHDLANTPEAKSDFQHKTLNLIAESFDFLSH</sequence>
<keyword evidence="8" id="KW-1185">Reference proteome</keyword>